<evidence type="ECO:0000256" key="1">
    <source>
        <dbReference type="ARBA" id="ARBA00001947"/>
    </source>
</evidence>
<dbReference type="PRINTS" id="PR00786">
    <property type="entry name" value="NEPRILYSIN"/>
</dbReference>
<dbReference type="RefSeq" id="XP_030748631.1">
    <property type="nucleotide sequence ID" value="XM_030892771.1"/>
</dbReference>
<evidence type="ECO:0000256" key="4">
    <source>
        <dbReference type="ARBA" id="ARBA00022670"/>
    </source>
</evidence>
<feature type="domain" description="Peptidase M13 N-terminal" evidence="11">
    <location>
        <begin position="242"/>
        <end position="651"/>
    </location>
</feature>
<dbReference type="InterPro" id="IPR000718">
    <property type="entry name" value="Peptidase_M13"/>
</dbReference>
<dbReference type="OrthoDB" id="6475849at2759"/>
<sequence length="917" mass="108003">MEPKTRKKFVSCRLTPSQDSGRIRWCVGHEKKWQTCLKKLAFLPIILLPIVMIIIFVTRYNIMYNEDSAVKFEKQLPENNTSLSFDSRARQKRGISENERFPYLFKRCYKLYLKLHFEKESFFDTANNRETKSDYIDEYPGYFARNWQTFPLKYRGKHRLLRKCSAKFRSRGKNVDIFREKNYRKRYKRNSAKNAKTIQSNHRFTELDKDVRNFWITKNSPDDIKLEQSRIMRKYMNTDVNPCENFYEYACGNWKNYYDVPPDKAVYDTFEMVRENLYIVLKELLESDYSEKPQDDDISDYHDLKDFLNENYEVYDPSDATDKAKKFYRSCMKEGTINKRGEKPLGKLLEDLGGWPLITSSWKKSDFDFMWLLSRLRLLNNDILISQWIGPDIKNSNKYIIHIDQTTLGLPNRDYFLDSRNVKFIKAYKSFILSIANLLGSQTSTTLEDIEDLVQFETRLASITYSAEERGNITEVYLRTTVETLANHFPNFAWESYFTAVLGKEIDLTYPVACYCARYLHQLLNLLNKTNPRVIQNYLLWRFVRHRTQNLDYRFMESVQKFYHALFGREKQPPRWQFCVLQTNTNMGMALGSLFIRHYFDKNSKSDTTKITENLIQAFLDMLQEKEWLDRQTKDFAQIKINNMDLKIGFPNFLLNATELNLKYRDVKIEENFFFENVLSILRHSSLDEQKKIGLYVNKSMWNTPPAVVNAYYSRNKNQILFPAGILQPPFYHKHFPKALNYGGIGVVIGHEITHGFDDKGRLFDHKGNLQLWWKNSAIEKFYEKSKCMIDQYGKYVLPGLKIPVDGFITQGENIADNGGLKQAYKAYEKWLGDNPNADESLPGLNMTGPQLFFLNFAQVWCGKQRTEITQSRLKTSVHSPGMFRVIGALSNSEDFSSIFSCPLNSPMNPQHKCVLW</sequence>
<evidence type="ECO:0000256" key="2">
    <source>
        <dbReference type="ARBA" id="ARBA00004401"/>
    </source>
</evidence>
<keyword evidence="12" id="KW-1185">Reference proteome</keyword>
<dbReference type="InParanoid" id="A0A6J2XBT8"/>
<evidence type="ECO:0000259" key="10">
    <source>
        <dbReference type="Pfam" id="PF01431"/>
    </source>
</evidence>
<evidence type="ECO:0000256" key="5">
    <source>
        <dbReference type="ARBA" id="ARBA00022723"/>
    </source>
</evidence>
<reference evidence="13" key="1">
    <citation type="submission" date="2025-08" db="UniProtKB">
        <authorList>
            <consortium name="RefSeq"/>
        </authorList>
    </citation>
    <scope>IDENTIFICATION</scope>
    <source>
        <tissue evidence="13">Gonads</tissue>
    </source>
</reference>
<feature type="transmembrane region" description="Helical" evidence="9">
    <location>
        <begin position="40"/>
        <end position="62"/>
    </location>
</feature>
<dbReference type="GO" id="GO:0046872">
    <property type="term" value="F:metal ion binding"/>
    <property type="evidence" value="ECO:0007669"/>
    <property type="project" value="UniProtKB-KW"/>
</dbReference>
<dbReference type="GeneID" id="115876812"/>
<evidence type="ECO:0000256" key="7">
    <source>
        <dbReference type="ARBA" id="ARBA00022833"/>
    </source>
</evidence>
<dbReference type="Gene3D" id="1.10.1380.10">
    <property type="entry name" value="Neutral endopeptidase , domain2"/>
    <property type="match status" value="1"/>
</dbReference>
<name>A0A6J2XBT8_SITOR</name>
<dbReference type="InterPro" id="IPR024079">
    <property type="entry name" value="MetalloPept_cat_dom_sf"/>
</dbReference>
<feature type="domain" description="Peptidase M13 C-terminal" evidence="10">
    <location>
        <begin position="710"/>
        <end position="914"/>
    </location>
</feature>
<dbReference type="InterPro" id="IPR008753">
    <property type="entry name" value="Peptidase_M13_N"/>
</dbReference>
<keyword evidence="9" id="KW-0812">Transmembrane</keyword>
<evidence type="ECO:0000313" key="12">
    <source>
        <dbReference type="Proteomes" id="UP000504635"/>
    </source>
</evidence>
<keyword evidence="5" id="KW-0479">Metal-binding</keyword>
<dbReference type="InterPro" id="IPR042089">
    <property type="entry name" value="Peptidase_M13_dom_2"/>
</dbReference>
<keyword evidence="9" id="KW-1133">Transmembrane helix</keyword>
<evidence type="ECO:0000256" key="9">
    <source>
        <dbReference type="SAM" id="Phobius"/>
    </source>
</evidence>
<dbReference type="FunCoup" id="A0A6J2XBT8">
    <property type="interactions" value="3"/>
</dbReference>
<dbReference type="Proteomes" id="UP000504635">
    <property type="component" value="Unplaced"/>
</dbReference>
<dbReference type="PROSITE" id="PS51885">
    <property type="entry name" value="NEPRILYSIN"/>
    <property type="match status" value="1"/>
</dbReference>
<keyword evidence="8" id="KW-0482">Metalloprotease</keyword>
<gene>
    <name evidence="13" type="primary">LOC115876812</name>
</gene>
<evidence type="ECO:0000256" key="6">
    <source>
        <dbReference type="ARBA" id="ARBA00022801"/>
    </source>
</evidence>
<evidence type="ECO:0000256" key="3">
    <source>
        <dbReference type="ARBA" id="ARBA00007357"/>
    </source>
</evidence>
<keyword evidence="4" id="KW-0645">Protease</keyword>
<dbReference type="Gene3D" id="3.40.390.10">
    <property type="entry name" value="Collagenase (Catalytic Domain)"/>
    <property type="match status" value="1"/>
</dbReference>
<keyword evidence="7" id="KW-0862">Zinc</keyword>
<dbReference type="PANTHER" id="PTHR11733:SF238">
    <property type="entry name" value="FI07649P-RELATED"/>
    <property type="match status" value="1"/>
</dbReference>
<dbReference type="PANTHER" id="PTHR11733">
    <property type="entry name" value="ZINC METALLOPROTEASE FAMILY M13 NEPRILYSIN-RELATED"/>
    <property type="match status" value="1"/>
</dbReference>
<organism evidence="12 13">
    <name type="scientific">Sitophilus oryzae</name>
    <name type="common">Rice weevil</name>
    <name type="synonym">Curculio oryzae</name>
    <dbReference type="NCBI Taxonomy" id="7048"/>
    <lineage>
        <taxon>Eukaryota</taxon>
        <taxon>Metazoa</taxon>
        <taxon>Ecdysozoa</taxon>
        <taxon>Arthropoda</taxon>
        <taxon>Hexapoda</taxon>
        <taxon>Insecta</taxon>
        <taxon>Pterygota</taxon>
        <taxon>Neoptera</taxon>
        <taxon>Endopterygota</taxon>
        <taxon>Coleoptera</taxon>
        <taxon>Polyphaga</taxon>
        <taxon>Cucujiformia</taxon>
        <taxon>Curculionidae</taxon>
        <taxon>Dryophthorinae</taxon>
        <taxon>Sitophilus</taxon>
    </lineage>
</organism>
<dbReference type="GO" id="GO:0004222">
    <property type="term" value="F:metalloendopeptidase activity"/>
    <property type="evidence" value="ECO:0007669"/>
    <property type="project" value="InterPro"/>
</dbReference>
<dbReference type="CDD" id="cd08662">
    <property type="entry name" value="M13"/>
    <property type="match status" value="1"/>
</dbReference>
<dbReference type="KEGG" id="soy:115876812"/>
<evidence type="ECO:0000259" key="11">
    <source>
        <dbReference type="Pfam" id="PF05649"/>
    </source>
</evidence>
<dbReference type="InterPro" id="IPR018497">
    <property type="entry name" value="Peptidase_M13_C"/>
</dbReference>
<dbReference type="Pfam" id="PF05649">
    <property type="entry name" value="Peptidase_M13_N"/>
    <property type="match status" value="1"/>
</dbReference>
<comment type="similarity">
    <text evidence="3">Belongs to the peptidase M13 family.</text>
</comment>
<comment type="cofactor">
    <cofactor evidence="1">
        <name>Zn(2+)</name>
        <dbReference type="ChEBI" id="CHEBI:29105"/>
    </cofactor>
</comment>
<proteinExistence type="inferred from homology"/>
<accession>A0A6J2XBT8</accession>
<keyword evidence="9" id="KW-0472">Membrane</keyword>
<dbReference type="AlphaFoldDB" id="A0A6J2XBT8"/>
<dbReference type="GO" id="GO:0016485">
    <property type="term" value="P:protein processing"/>
    <property type="evidence" value="ECO:0007669"/>
    <property type="project" value="TreeGrafter"/>
</dbReference>
<keyword evidence="6" id="KW-0378">Hydrolase</keyword>
<evidence type="ECO:0000313" key="13">
    <source>
        <dbReference type="RefSeq" id="XP_030748631.1"/>
    </source>
</evidence>
<dbReference type="SUPFAM" id="SSF55486">
    <property type="entry name" value="Metalloproteases ('zincins'), catalytic domain"/>
    <property type="match status" value="1"/>
</dbReference>
<protein>
    <submittedName>
        <fullName evidence="13">Neprilysin-4-like isoform X1</fullName>
    </submittedName>
</protein>
<dbReference type="Pfam" id="PF01431">
    <property type="entry name" value="Peptidase_M13"/>
    <property type="match status" value="1"/>
</dbReference>
<evidence type="ECO:0000256" key="8">
    <source>
        <dbReference type="ARBA" id="ARBA00023049"/>
    </source>
</evidence>
<comment type="subcellular location">
    <subcellularLocation>
        <location evidence="2">Cell membrane</location>
        <topology evidence="2">Single-pass type II membrane protein</topology>
    </subcellularLocation>
</comment>
<dbReference type="GO" id="GO:0005886">
    <property type="term" value="C:plasma membrane"/>
    <property type="evidence" value="ECO:0007669"/>
    <property type="project" value="UniProtKB-SubCell"/>
</dbReference>